<dbReference type="Proteomes" id="UP000284375">
    <property type="component" value="Unassembled WGS sequence"/>
</dbReference>
<gene>
    <name evidence="3" type="ORF">VSDG_01912</name>
</gene>
<accession>A0A423WH70</accession>
<dbReference type="CDD" id="cd06661">
    <property type="entry name" value="GGCT_like"/>
    <property type="match status" value="1"/>
</dbReference>
<dbReference type="InterPro" id="IPR021840">
    <property type="entry name" value="DUF3433"/>
</dbReference>
<dbReference type="SUPFAM" id="SSF110857">
    <property type="entry name" value="Gamma-glutamyl cyclotransferase-like"/>
    <property type="match status" value="1"/>
</dbReference>
<protein>
    <recommendedName>
        <fullName evidence="2">Gamma-glutamylcyclotransferase AIG2-like domain-containing protein</fullName>
    </recommendedName>
</protein>
<feature type="transmembrane region" description="Helical" evidence="1">
    <location>
        <begin position="979"/>
        <end position="999"/>
    </location>
</feature>
<evidence type="ECO:0000259" key="2">
    <source>
        <dbReference type="Pfam" id="PF06094"/>
    </source>
</evidence>
<feature type="domain" description="Gamma-glutamylcyclotransferase AIG2-like" evidence="2">
    <location>
        <begin position="1070"/>
        <end position="1135"/>
    </location>
</feature>
<dbReference type="Pfam" id="PF11915">
    <property type="entry name" value="DUF3433"/>
    <property type="match status" value="1"/>
</dbReference>
<keyword evidence="1" id="KW-1133">Transmembrane helix</keyword>
<proteinExistence type="predicted"/>
<comment type="caution">
    <text evidence="3">The sequence shown here is derived from an EMBL/GenBank/DDBJ whole genome shotgun (WGS) entry which is preliminary data.</text>
</comment>
<dbReference type="Gene3D" id="3.10.490.10">
    <property type="entry name" value="Gamma-glutamyl cyclotransferase-like"/>
    <property type="match status" value="1"/>
</dbReference>
<keyword evidence="1" id="KW-0472">Membrane</keyword>
<dbReference type="Pfam" id="PF06094">
    <property type="entry name" value="GGACT"/>
    <property type="match status" value="1"/>
</dbReference>
<dbReference type="InterPro" id="IPR013024">
    <property type="entry name" value="GGCT-like"/>
</dbReference>
<feature type="transmembrane region" description="Helical" evidence="1">
    <location>
        <begin position="477"/>
        <end position="494"/>
    </location>
</feature>
<organism evidence="3 4">
    <name type="scientific">Cytospora chrysosperma</name>
    <name type="common">Cytospora canker fungus</name>
    <name type="synonym">Sphaeria chrysosperma</name>
    <dbReference type="NCBI Taxonomy" id="252740"/>
    <lineage>
        <taxon>Eukaryota</taxon>
        <taxon>Fungi</taxon>
        <taxon>Dikarya</taxon>
        <taxon>Ascomycota</taxon>
        <taxon>Pezizomycotina</taxon>
        <taxon>Sordariomycetes</taxon>
        <taxon>Sordariomycetidae</taxon>
        <taxon>Diaporthales</taxon>
        <taxon>Cytosporaceae</taxon>
        <taxon>Cytospora</taxon>
    </lineage>
</organism>
<dbReference type="AlphaFoldDB" id="A0A423WH70"/>
<keyword evidence="4" id="KW-1185">Reference proteome</keyword>
<dbReference type="PANTHER" id="PTHR37544:SF3">
    <property type="entry name" value="SPRAY"/>
    <property type="match status" value="1"/>
</dbReference>
<evidence type="ECO:0000313" key="4">
    <source>
        <dbReference type="Proteomes" id="UP000284375"/>
    </source>
</evidence>
<dbReference type="PANTHER" id="PTHR37544">
    <property type="entry name" value="SPRAY-RELATED"/>
    <property type="match status" value="1"/>
</dbReference>
<name>A0A423WH70_CYTCH</name>
<dbReference type="OrthoDB" id="3248909at2759"/>
<feature type="transmembrane region" description="Helical" evidence="1">
    <location>
        <begin position="48"/>
        <end position="68"/>
    </location>
</feature>
<evidence type="ECO:0000313" key="3">
    <source>
        <dbReference type="EMBL" id="ROW02728.1"/>
    </source>
</evidence>
<feature type="transmembrane region" description="Helical" evidence="1">
    <location>
        <begin position="117"/>
        <end position="139"/>
    </location>
</feature>
<sequence>MRAPVLCAVIVISLGLAGVIEYLAQKSQRQGGLALSPSEEDIPQTVNIAYLYMPTTVAVLYSLLWTWIDLDVRRMQPWFELSRATGARGDQSLLLNYPFEFLAFVPITAWKQRHWPVFNAGLVMMLVFWAITPLQGAIFGRQAVVSTRSVDMSISSGFMPVEEQAAALDASILNAAYGITWYEQEFPEFTTTEYALLPFSPTETDTLGVNETWTFNTTRFKTDLECWSATYIENIATVGGGQYEFNNGQGCLQNISIGGGTADLYNLQYIGWKGDAHLDWALHSEHCGTEFSHQFLAIAGQETGSGTEKEFGNLTAMFCEPSYMQQEVSIAVDAATGQPLNETLVELASWKQLDDTTFNRSAFEFLLHAGFSSVVVARDYPDNLILDQFAKLYDTNISWPTTNMVGFAIGLHNGSIADFVNTTVIRQSYAAAHKLIFSSAVSQLVLQTSDTGAGDGLVKYTMYGIVVSRPISIAVESLLYVVALLAAILFYTIVRSVSRLTSDPDSVASLFGMVQKEQLILSRFSDKDNLSEDALQASVSKDRYHLERSNTTAGPTLQLLSSEPEAVDSDDRAATMTASSSKTRYIRPKELRPAVGILFILILAAAVGVLAYLKSQEISMHGAIFDESLITLSTPMSVTSLMSPIISRDAVVPSGVLGNSPYFDHFYMVQTNMSADTRLPPWIDTQFAYLPFADLTAKDNKSSQYNALTRGFGFEATCSLLPQSNASRSHVEYQFDVSTDLGNQAIKVFHEDTLHGNSTTCEPYSFVYYSVPEGKSAQEIYTPLQRAADETDTEEVAAFCESRILLGWMRYDSAKPHMAPNTTFLECTTQMVSAQFNLTVDEDGRILRSEKIGEYNDVTELLGSNATSILMSANLRIGDVDRQSSGGLDLLAWHNNSLTTDWMNYYLKLSHGTRDYVDPSKDLPDATSLIPAVENIYQRIGAALLGANRDLFVDSANRTPALSATILTQETRIFMDTTAVIISITILGIYLLAGIVFYARQRKILLPRMPTTIGSTVAFVAASRAVRLYRGPEKKGDPEETYSFGKYMEPQVFYLVCYNNKDPSEEFKKQHTFQPAILHGYCRRRVRSADYPGMTEEAGHSVRGAVVTGLTKDNLDKLDYFEGSSYDRRVVRPKLLTQVGNDKGEGNVEGEQVITESYIFLDQKSLEDKEWDFQEFRRDKLKQWTRAGYVFEDCDPDDVATVSAGV</sequence>
<dbReference type="InterPro" id="IPR009288">
    <property type="entry name" value="AIG2-like_dom"/>
</dbReference>
<keyword evidence="1" id="KW-0812">Transmembrane</keyword>
<feature type="transmembrane region" description="Helical" evidence="1">
    <location>
        <begin position="594"/>
        <end position="613"/>
    </location>
</feature>
<dbReference type="InterPro" id="IPR036568">
    <property type="entry name" value="GGCT-like_sf"/>
</dbReference>
<evidence type="ECO:0000256" key="1">
    <source>
        <dbReference type="SAM" id="Phobius"/>
    </source>
</evidence>
<reference evidence="3 4" key="1">
    <citation type="submission" date="2015-09" db="EMBL/GenBank/DDBJ databases">
        <title>Host preference determinants of Valsa canker pathogens revealed by comparative genomics.</title>
        <authorList>
            <person name="Yin Z."/>
            <person name="Huang L."/>
        </authorList>
    </citation>
    <scope>NUCLEOTIDE SEQUENCE [LARGE SCALE GENOMIC DNA]</scope>
    <source>
        <strain evidence="3 4">YSFL</strain>
    </source>
</reference>
<dbReference type="EMBL" id="LJZO01000004">
    <property type="protein sequence ID" value="ROW02728.1"/>
    <property type="molecule type" value="Genomic_DNA"/>
</dbReference>